<proteinExistence type="inferred from homology"/>
<dbReference type="InterPro" id="IPR046778">
    <property type="entry name" value="UPF0758_N"/>
</dbReference>
<evidence type="ECO:0000256" key="4">
    <source>
        <dbReference type="ARBA" id="ARBA00022833"/>
    </source>
</evidence>
<dbReference type="NCBIfam" id="NF000642">
    <property type="entry name" value="PRK00024.1"/>
    <property type="match status" value="1"/>
</dbReference>
<dbReference type="SUPFAM" id="SSF47781">
    <property type="entry name" value="RuvA domain 2-like"/>
    <property type="match status" value="1"/>
</dbReference>
<dbReference type="GO" id="GO:0006508">
    <property type="term" value="P:proteolysis"/>
    <property type="evidence" value="ECO:0007669"/>
    <property type="project" value="UniProtKB-KW"/>
</dbReference>
<evidence type="ECO:0000256" key="3">
    <source>
        <dbReference type="ARBA" id="ARBA00022801"/>
    </source>
</evidence>
<dbReference type="CDD" id="cd08071">
    <property type="entry name" value="MPN_DUF2466"/>
    <property type="match status" value="1"/>
</dbReference>
<dbReference type="EMBL" id="MFZO01000005">
    <property type="protein sequence ID" value="OGK25654.1"/>
    <property type="molecule type" value="Genomic_DNA"/>
</dbReference>
<name>A0A1F7H3Z5_9BACT</name>
<dbReference type="Pfam" id="PF04002">
    <property type="entry name" value="RadC"/>
    <property type="match status" value="1"/>
</dbReference>
<dbReference type="PROSITE" id="PS50249">
    <property type="entry name" value="MPN"/>
    <property type="match status" value="1"/>
</dbReference>
<evidence type="ECO:0000313" key="8">
    <source>
        <dbReference type="EMBL" id="OGK25654.1"/>
    </source>
</evidence>
<dbReference type="Pfam" id="PF20582">
    <property type="entry name" value="UPF0758_N"/>
    <property type="match status" value="1"/>
</dbReference>
<organism evidence="8 9">
    <name type="scientific">Candidatus Roizmanbacteria bacterium RIFCSPHIGHO2_02_FULL_38_11</name>
    <dbReference type="NCBI Taxonomy" id="1802039"/>
    <lineage>
        <taxon>Bacteria</taxon>
        <taxon>Candidatus Roizmaniibacteriota</taxon>
    </lineage>
</organism>
<evidence type="ECO:0000259" key="7">
    <source>
        <dbReference type="PROSITE" id="PS50249"/>
    </source>
</evidence>
<dbReference type="GO" id="GO:0008237">
    <property type="term" value="F:metallopeptidase activity"/>
    <property type="evidence" value="ECO:0007669"/>
    <property type="project" value="UniProtKB-KW"/>
</dbReference>
<comment type="caution">
    <text evidence="8">The sequence shown here is derived from an EMBL/GenBank/DDBJ whole genome shotgun (WGS) entry which is preliminary data.</text>
</comment>
<dbReference type="PROSITE" id="PS01302">
    <property type="entry name" value="UPF0758"/>
    <property type="match status" value="1"/>
</dbReference>
<dbReference type="PANTHER" id="PTHR30471">
    <property type="entry name" value="DNA REPAIR PROTEIN RADC"/>
    <property type="match status" value="1"/>
</dbReference>
<dbReference type="InterPro" id="IPR020891">
    <property type="entry name" value="UPF0758_CS"/>
</dbReference>
<dbReference type="InterPro" id="IPR037518">
    <property type="entry name" value="MPN"/>
</dbReference>
<evidence type="ECO:0000256" key="1">
    <source>
        <dbReference type="ARBA" id="ARBA00022670"/>
    </source>
</evidence>
<evidence type="ECO:0000256" key="5">
    <source>
        <dbReference type="ARBA" id="ARBA00023049"/>
    </source>
</evidence>
<dbReference type="AlphaFoldDB" id="A0A1F7H3Z5"/>
<accession>A0A1F7H3Z5</accession>
<gene>
    <name evidence="8" type="ORF">A3C25_02495</name>
</gene>
<keyword evidence="4" id="KW-0862">Zinc</keyword>
<keyword evidence="5" id="KW-0482">Metalloprotease</keyword>
<dbReference type="Gene3D" id="3.40.140.10">
    <property type="entry name" value="Cytidine Deaminase, domain 2"/>
    <property type="match status" value="1"/>
</dbReference>
<dbReference type="PANTHER" id="PTHR30471:SF3">
    <property type="entry name" value="UPF0758 PROTEIN YEES-RELATED"/>
    <property type="match status" value="1"/>
</dbReference>
<sequence>MTDSSNKKTKEKVKGAGHRGRLRKRFLQSGLSGFLDYEIIELLLTLGTPRRDCKPIAKEVINKFGNLKDALDASSDQLQKIKGIGPNNIFGLKLFQAIAERYAKEEMIRKIKFTSPESIAAYLQKIIGKDKKEQFVLLSLDSRLQLIKISYVSMGSVNSTVVHPREVFKEAIDNLAANIIIAHNHPSGDAEPSPEDVALTRRLVDSANILGIKILDHIIVTRDSFVSLNTKNLL</sequence>
<protein>
    <recommendedName>
        <fullName evidence="7">MPN domain-containing protein</fullName>
    </recommendedName>
</protein>
<dbReference type="InterPro" id="IPR010994">
    <property type="entry name" value="RuvA_2-like"/>
</dbReference>
<evidence type="ECO:0000256" key="6">
    <source>
        <dbReference type="RuleBase" id="RU003797"/>
    </source>
</evidence>
<dbReference type="GO" id="GO:0046872">
    <property type="term" value="F:metal ion binding"/>
    <property type="evidence" value="ECO:0007669"/>
    <property type="project" value="UniProtKB-KW"/>
</dbReference>
<keyword evidence="1" id="KW-0645">Protease</keyword>
<dbReference type="InterPro" id="IPR025657">
    <property type="entry name" value="RadC_JAB"/>
</dbReference>
<keyword evidence="2" id="KW-0479">Metal-binding</keyword>
<dbReference type="InterPro" id="IPR001405">
    <property type="entry name" value="UPF0758"/>
</dbReference>
<reference evidence="8 9" key="1">
    <citation type="journal article" date="2016" name="Nat. Commun.">
        <title>Thousands of microbial genomes shed light on interconnected biogeochemical processes in an aquifer system.</title>
        <authorList>
            <person name="Anantharaman K."/>
            <person name="Brown C.T."/>
            <person name="Hug L.A."/>
            <person name="Sharon I."/>
            <person name="Castelle C.J."/>
            <person name="Probst A.J."/>
            <person name="Thomas B.C."/>
            <person name="Singh A."/>
            <person name="Wilkins M.J."/>
            <person name="Karaoz U."/>
            <person name="Brodie E.L."/>
            <person name="Williams K.H."/>
            <person name="Hubbard S.S."/>
            <person name="Banfield J.F."/>
        </authorList>
    </citation>
    <scope>NUCLEOTIDE SEQUENCE [LARGE SCALE GENOMIC DNA]</scope>
</reference>
<dbReference type="Proteomes" id="UP000177913">
    <property type="component" value="Unassembled WGS sequence"/>
</dbReference>
<dbReference type="Gene3D" id="1.10.150.20">
    <property type="entry name" value="5' to 3' exonuclease, C-terminal subdomain"/>
    <property type="match status" value="1"/>
</dbReference>
<dbReference type="NCBIfam" id="TIGR00608">
    <property type="entry name" value="radc"/>
    <property type="match status" value="1"/>
</dbReference>
<evidence type="ECO:0000313" key="9">
    <source>
        <dbReference type="Proteomes" id="UP000177913"/>
    </source>
</evidence>
<feature type="domain" description="MPN" evidence="7">
    <location>
        <begin position="112"/>
        <end position="234"/>
    </location>
</feature>
<evidence type="ECO:0000256" key="2">
    <source>
        <dbReference type="ARBA" id="ARBA00022723"/>
    </source>
</evidence>
<comment type="similarity">
    <text evidence="6">Belongs to the UPF0758 family.</text>
</comment>
<keyword evidence="3" id="KW-0378">Hydrolase</keyword>